<dbReference type="NCBIfam" id="TIGR00695">
    <property type="entry name" value="uxuA"/>
    <property type="match status" value="1"/>
</dbReference>
<dbReference type="Proteomes" id="UP000239480">
    <property type="component" value="Unassembled WGS sequence"/>
</dbReference>
<dbReference type="HAMAP" id="MF_00106">
    <property type="entry name" value="UxuA"/>
    <property type="match status" value="1"/>
</dbReference>
<dbReference type="Pfam" id="PF03786">
    <property type="entry name" value="UxuA"/>
    <property type="match status" value="1"/>
</dbReference>
<dbReference type="GO" id="GO:0042840">
    <property type="term" value="P:D-glucuronate catabolic process"/>
    <property type="evidence" value="ECO:0007669"/>
    <property type="project" value="TreeGrafter"/>
</dbReference>
<dbReference type="RefSeq" id="WP_106204808.1">
    <property type="nucleotide sequence ID" value="NZ_PVTD01000003.1"/>
</dbReference>
<dbReference type="InterPro" id="IPR004628">
    <property type="entry name" value="Man_deHydtase"/>
</dbReference>
<gene>
    <name evidence="9" type="primary">uxuA</name>
    <name evidence="10" type="ORF">CLV78_103310</name>
</gene>
<dbReference type="NCBIfam" id="NF003027">
    <property type="entry name" value="PRK03906.1"/>
    <property type="match status" value="1"/>
</dbReference>
<dbReference type="GO" id="GO:0030145">
    <property type="term" value="F:manganese ion binding"/>
    <property type="evidence" value="ECO:0007669"/>
    <property type="project" value="TreeGrafter"/>
</dbReference>
<protein>
    <recommendedName>
        <fullName evidence="5 9">Mannonate dehydratase</fullName>
        <ecNumber evidence="5 9">4.2.1.8</ecNumber>
    </recommendedName>
    <alternativeName>
        <fullName evidence="9">D-mannonate hydro-lyase</fullName>
    </alternativeName>
</protein>
<evidence type="ECO:0000256" key="7">
    <source>
        <dbReference type="ARBA" id="ARBA00023211"/>
    </source>
</evidence>
<dbReference type="EC" id="4.2.1.8" evidence="5 9"/>
<dbReference type="UniPathway" id="UPA00246"/>
<dbReference type="InterPro" id="IPR036237">
    <property type="entry name" value="Xyl_isomerase-like_sf"/>
</dbReference>
<evidence type="ECO:0000256" key="6">
    <source>
        <dbReference type="ARBA" id="ARBA00023004"/>
    </source>
</evidence>
<name>A0A2T0RTE1_9RHOB</name>
<dbReference type="PIRSF" id="PIRSF016049">
    <property type="entry name" value="Man_dehyd"/>
    <property type="match status" value="1"/>
</dbReference>
<comment type="caution">
    <text evidence="10">The sequence shown here is derived from an EMBL/GenBank/DDBJ whole genome shotgun (WGS) entry which is preliminary data.</text>
</comment>
<comment type="catalytic activity">
    <reaction evidence="1 9">
        <text>D-mannonate = 2-dehydro-3-deoxy-D-gluconate + H2O</text>
        <dbReference type="Rhea" id="RHEA:20097"/>
        <dbReference type="ChEBI" id="CHEBI:15377"/>
        <dbReference type="ChEBI" id="CHEBI:17767"/>
        <dbReference type="ChEBI" id="CHEBI:57990"/>
        <dbReference type="EC" id="4.2.1.8"/>
    </reaction>
</comment>
<keyword evidence="6 9" id="KW-0408">Iron</keyword>
<evidence type="ECO:0000313" key="10">
    <source>
        <dbReference type="EMBL" id="PRY24444.1"/>
    </source>
</evidence>
<accession>A0A2T0RTE1</accession>
<comment type="function">
    <text evidence="2 9">Catalyzes the dehydration of D-mannonate.</text>
</comment>
<dbReference type="AlphaFoldDB" id="A0A2T0RTE1"/>
<evidence type="ECO:0000256" key="9">
    <source>
        <dbReference type="HAMAP-Rule" id="MF_00106"/>
    </source>
</evidence>
<keyword evidence="11" id="KW-1185">Reference proteome</keyword>
<dbReference type="GO" id="GO:0008927">
    <property type="term" value="F:mannonate dehydratase activity"/>
    <property type="evidence" value="ECO:0007669"/>
    <property type="project" value="UniProtKB-UniRule"/>
</dbReference>
<comment type="similarity">
    <text evidence="4 9">Belongs to the mannonate dehydratase family.</text>
</comment>
<dbReference type="OrthoDB" id="9780250at2"/>
<evidence type="ECO:0000256" key="1">
    <source>
        <dbReference type="ARBA" id="ARBA00001794"/>
    </source>
</evidence>
<dbReference type="GO" id="GO:0008198">
    <property type="term" value="F:ferrous iron binding"/>
    <property type="evidence" value="ECO:0007669"/>
    <property type="project" value="TreeGrafter"/>
</dbReference>
<keyword evidence="8 9" id="KW-0456">Lyase</keyword>
<evidence type="ECO:0000256" key="5">
    <source>
        <dbReference type="ARBA" id="ARBA00012927"/>
    </source>
</evidence>
<reference evidence="10 11" key="1">
    <citation type="submission" date="2018-03" db="EMBL/GenBank/DDBJ databases">
        <title>Genomic Encyclopedia of Archaeal and Bacterial Type Strains, Phase II (KMG-II): from individual species to whole genera.</title>
        <authorList>
            <person name="Goeker M."/>
        </authorList>
    </citation>
    <scope>NUCLEOTIDE SEQUENCE [LARGE SCALE GENOMIC DNA]</scope>
    <source>
        <strain evidence="10 11">DSM 29328</strain>
    </source>
</reference>
<proteinExistence type="inferred from homology"/>
<dbReference type="EMBL" id="PVTD01000003">
    <property type="protein sequence ID" value="PRY24444.1"/>
    <property type="molecule type" value="Genomic_DNA"/>
</dbReference>
<dbReference type="PANTHER" id="PTHR30387">
    <property type="entry name" value="MANNONATE DEHYDRATASE"/>
    <property type="match status" value="1"/>
</dbReference>
<dbReference type="SUPFAM" id="SSF51658">
    <property type="entry name" value="Xylose isomerase-like"/>
    <property type="match status" value="1"/>
</dbReference>
<evidence type="ECO:0000256" key="4">
    <source>
        <dbReference type="ARBA" id="ARBA00007389"/>
    </source>
</evidence>
<organism evidence="10 11">
    <name type="scientific">Aliiruegeria haliotis</name>
    <dbReference type="NCBI Taxonomy" id="1280846"/>
    <lineage>
        <taxon>Bacteria</taxon>
        <taxon>Pseudomonadati</taxon>
        <taxon>Pseudomonadota</taxon>
        <taxon>Alphaproteobacteria</taxon>
        <taxon>Rhodobacterales</taxon>
        <taxon>Roseobacteraceae</taxon>
        <taxon>Aliiruegeria</taxon>
    </lineage>
</organism>
<keyword evidence="7 9" id="KW-0464">Manganese</keyword>
<evidence type="ECO:0000256" key="2">
    <source>
        <dbReference type="ARBA" id="ARBA00002713"/>
    </source>
</evidence>
<comment type="cofactor">
    <cofactor evidence="9">
        <name>Fe(2+)</name>
        <dbReference type="ChEBI" id="CHEBI:29033"/>
    </cofactor>
    <cofactor evidence="9">
        <name>Mn(2+)</name>
        <dbReference type="ChEBI" id="CHEBI:29035"/>
    </cofactor>
</comment>
<evidence type="ECO:0000313" key="11">
    <source>
        <dbReference type="Proteomes" id="UP000239480"/>
    </source>
</evidence>
<dbReference type="Gene3D" id="3.20.20.150">
    <property type="entry name" value="Divalent-metal-dependent TIM barrel enzymes"/>
    <property type="match status" value="1"/>
</dbReference>
<comment type="pathway">
    <text evidence="3 9">Carbohydrate metabolism; pentose and glucuronate interconversion.</text>
</comment>
<evidence type="ECO:0000256" key="8">
    <source>
        <dbReference type="ARBA" id="ARBA00023239"/>
    </source>
</evidence>
<dbReference type="PANTHER" id="PTHR30387:SF2">
    <property type="entry name" value="MANNONATE DEHYDRATASE"/>
    <property type="match status" value="1"/>
</dbReference>
<evidence type="ECO:0000256" key="3">
    <source>
        <dbReference type="ARBA" id="ARBA00004892"/>
    </source>
</evidence>
<sequence>MLESWRWYGPYDNIALSEVRHTGASGIVTALHEVPYGDVWTRDAIADRRQEIERAGLKWVMVESLPIHERIKRDDGDLSQLFANYRQSMANLAEQGVNAICYNFMPLLDWTRTDLTAPTRYGGTCLRFEATRMAAFEIHMLEREEAAEDYPADVLEGAKAWFEASGEEERNTLLASIMSGLPGAFDRYDIAGLRKALALYDGIGREQLRVHYKRFLEEVVPAAEDLGVRLCVHPDDPPRDILGLPRIVSNADDIAWIMGAVDSRANGLTLCSGSLGANPANDVPAIARQFGDRIHFAHLRNVAKDADGSFEEAEHLDGDTDMVDLVRALLEEEARRKQEGRADSNIVFRPDHGHEMLMDAERQNPPGYPLIGRMKGLAELRGVIRALA</sequence>